<keyword evidence="5 6" id="KW-0472">Membrane</keyword>
<evidence type="ECO:0000256" key="2">
    <source>
        <dbReference type="ARBA" id="ARBA00006464"/>
    </source>
</evidence>
<dbReference type="SUPFAM" id="SSF48452">
    <property type="entry name" value="TPR-like"/>
    <property type="match status" value="1"/>
</dbReference>
<name>A0A1G1VKY1_9BACT</name>
<feature type="domain" description="Bacterial sugar transferase" evidence="7">
    <location>
        <begin position="7"/>
        <end position="194"/>
    </location>
</feature>
<dbReference type="PANTHER" id="PTHR30576">
    <property type="entry name" value="COLANIC BIOSYNTHESIS UDP-GLUCOSE LIPID CARRIER TRANSFERASE"/>
    <property type="match status" value="1"/>
</dbReference>
<feature type="transmembrane region" description="Helical" evidence="6">
    <location>
        <begin position="431"/>
        <end position="452"/>
    </location>
</feature>
<comment type="caution">
    <text evidence="9">The sequence shown here is derived from an EMBL/GenBank/DDBJ whole genome shotgun (WGS) entry which is preliminary data.</text>
</comment>
<feature type="transmembrane region" description="Helical" evidence="6">
    <location>
        <begin position="566"/>
        <end position="583"/>
    </location>
</feature>
<dbReference type="Pfam" id="PF02397">
    <property type="entry name" value="Bac_transf"/>
    <property type="match status" value="1"/>
</dbReference>
<dbReference type="GO" id="GO:0016780">
    <property type="term" value="F:phosphotransferase activity, for other substituted phosphate groups"/>
    <property type="evidence" value="ECO:0007669"/>
    <property type="project" value="TreeGrafter"/>
</dbReference>
<dbReference type="Proteomes" id="UP000179069">
    <property type="component" value="Unassembled WGS sequence"/>
</dbReference>
<feature type="transmembrane region" description="Helical" evidence="6">
    <location>
        <begin position="589"/>
        <end position="608"/>
    </location>
</feature>
<feature type="transmembrane region" description="Helical" evidence="6">
    <location>
        <begin position="180"/>
        <end position="199"/>
    </location>
</feature>
<feature type="transmembrane region" description="Helical" evidence="6">
    <location>
        <begin position="12"/>
        <end position="33"/>
    </location>
</feature>
<feature type="transmembrane region" description="Helical" evidence="6">
    <location>
        <begin position="534"/>
        <end position="554"/>
    </location>
</feature>
<dbReference type="AlphaFoldDB" id="A0A1G1VKY1"/>
<keyword evidence="3 6" id="KW-0812">Transmembrane</keyword>
<keyword evidence="4 6" id="KW-1133">Transmembrane helix</keyword>
<dbReference type="EMBL" id="MHCI01000020">
    <property type="protein sequence ID" value="OGY16053.1"/>
    <property type="molecule type" value="Genomic_DNA"/>
</dbReference>
<dbReference type="Gene3D" id="1.25.40.10">
    <property type="entry name" value="Tetratricopeptide repeat domain"/>
    <property type="match status" value="1"/>
</dbReference>
<reference evidence="9 10" key="1">
    <citation type="journal article" date="2016" name="Nat. Commun.">
        <title>Thousands of microbial genomes shed light on interconnected biogeochemical processes in an aquifer system.</title>
        <authorList>
            <person name="Anantharaman K."/>
            <person name="Brown C.T."/>
            <person name="Hug L.A."/>
            <person name="Sharon I."/>
            <person name="Castelle C.J."/>
            <person name="Probst A.J."/>
            <person name="Thomas B.C."/>
            <person name="Singh A."/>
            <person name="Wilkins M.J."/>
            <person name="Karaoz U."/>
            <person name="Brodie E.L."/>
            <person name="Williams K.H."/>
            <person name="Hubbard S.S."/>
            <person name="Banfield J.F."/>
        </authorList>
    </citation>
    <scope>NUCLEOTIDE SEQUENCE [LARGE SCALE GENOMIC DNA]</scope>
</reference>
<dbReference type="InterPro" id="IPR007016">
    <property type="entry name" value="O-antigen_ligase-rel_domated"/>
</dbReference>
<feature type="transmembrane region" description="Helical" evidence="6">
    <location>
        <begin position="237"/>
        <end position="255"/>
    </location>
</feature>
<dbReference type="GO" id="GO:0016020">
    <property type="term" value="C:membrane"/>
    <property type="evidence" value="ECO:0007669"/>
    <property type="project" value="UniProtKB-SubCell"/>
</dbReference>
<proteinExistence type="inferred from homology"/>
<evidence type="ECO:0000256" key="5">
    <source>
        <dbReference type="ARBA" id="ARBA00023136"/>
    </source>
</evidence>
<evidence type="ECO:0000313" key="9">
    <source>
        <dbReference type="EMBL" id="OGY16053.1"/>
    </source>
</evidence>
<dbReference type="InterPro" id="IPR003362">
    <property type="entry name" value="Bact_transf"/>
</dbReference>
<sequence length="912" mass="105680">MYRRFFKRTFDFFLALLAILFLWPAFLLIALVIRHDSEGPVFFKQKRVGYHGRLFLIYKFRTMVQNAEELKNDYMKFNEADGPVFKIKNDPRFTHFGRFLARTGLDELPQLINVLRGEMSLVGPRPLPVEEERVISSPIRSLRKNALPGMTSPWVILGSHRLSFHEWMDLDRQYIRSMSFYRDVIILWQTCILVTEVILRSIFRIQNGMVFGQYSLELFPFILLLSLLPFLRQDDSSFVTILFLAFPFLYMPVLFRQRRSFSRSFFIIFFAWVVYLFSSLFSTVFSISWRLSVPAFMLLLASFLYFITVTLMMRRLSDLRLLSVSILSVGIILSFRSLFLLFTSSNIFYGMNLTYATFGHSHLADYLLYAIPICATLFIRSSSRSGESSLVAILLFLFINFYLTFARTAYFVLAISVFVLIWQSKPAKSKALLLILLVLIPYLIVAGSSLAISGFDRSHLQRFPQEIRENWLLRQIVKLPELEPRTEFFQQAFHGFSLRPLLGNGLATFSLTSRRFQQTPDVISSYAHSLPLELLSETGIIGFSTFFFLLLVLSRGFRNLQKMRPFLLPLILGASASFFQSFLDFNFHFFVISLLFWTILASAVKLNNPPSAPSITFRPWFSVAAFACLLFAVSTSFSVILPLFAKKYFSSSSQTTYSLLQISTLLPSSNESRFDDFLRYIQDHPDFSLSDRMKSVVLSWNREDPDIYSRLAELDPDPQLYEALIVFDPLHSLRFLEQLFIMSLNQHDLQSAISYLEKAADVSHTHLSRLYPNLISTAPLSIDFPPKETELSQDFDTYLRTLPPTAFSDQNHPGLAQIFYRLGLIAYQHAELELTENLWKTAVSLAPEWSYFHIELINLYLRSEQPHSANQQVVFCLEFQYPAAHCREIMRDYSQRYSTQEVGFMSDAIQKL</sequence>
<organism evidence="9 10">
    <name type="scientific">Candidatus Chisholmbacteria bacterium RIFCSPHIGHO2_01_FULL_49_18</name>
    <dbReference type="NCBI Taxonomy" id="1797590"/>
    <lineage>
        <taxon>Bacteria</taxon>
        <taxon>Candidatus Chisholmiibacteriota</taxon>
    </lineage>
</organism>
<feature type="transmembrane region" description="Helical" evidence="6">
    <location>
        <begin position="620"/>
        <end position="645"/>
    </location>
</feature>
<protein>
    <submittedName>
        <fullName evidence="9">Uncharacterized protein</fullName>
    </submittedName>
</protein>
<feature type="transmembrane region" description="Helical" evidence="6">
    <location>
        <begin position="267"/>
        <end position="289"/>
    </location>
</feature>
<feature type="domain" description="O-antigen ligase-related" evidence="8">
    <location>
        <begin position="393"/>
        <end position="547"/>
    </location>
</feature>
<dbReference type="PANTHER" id="PTHR30576:SF10">
    <property type="entry name" value="SLL5057 PROTEIN"/>
    <property type="match status" value="1"/>
</dbReference>
<evidence type="ECO:0000256" key="1">
    <source>
        <dbReference type="ARBA" id="ARBA00004141"/>
    </source>
</evidence>
<comment type="similarity">
    <text evidence="2">Belongs to the bacterial sugar transferase family.</text>
</comment>
<evidence type="ECO:0000256" key="6">
    <source>
        <dbReference type="SAM" id="Phobius"/>
    </source>
</evidence>
<evidence type="ECO:0000259" key="8">
    <source>
        <dbReference type="Pfam" id="PF04932"/>
    </source>
</evidence>
<dbReference type="Pfam" id="PF04932">
    <property type="entry name" value="Wzy_C"/>
    <property type="match status" value="1"/>
</dbReference>
<feature type="transmembrane region" description="Helical" evidence="6">
    <location>
        <begin position="295"/>
        <end position="314"/>
    </location>
</feature>
<comment type="subcellular location">
    <subcellularLocation>
        <location evidence="1">Membrane</location>
        <topology evidence="1">Multi-pass membrane protein</topology>
    </subcellularLocation>
</comment>
<evidence type="ECO:0000256" key="4">
    <source>
        <dbReference type="ARBA" id="ARBA00022989"/>
    </source>
</evidence>
<dbReference type="InterPro" id="IPR011990">
    <property type="entry name" value="TPR-like_helical_dom_sf"/>
</dbReference>
<feature type="transmembrane region" description="Helical" evidence="6">
    <location>
        <begin position="321"/>
        <end position="343"/>
    </location>
</feature>
<accession>A0A1G1VKY1</accession>
<evidence type="ECO:0000313" key="10">
    <source>
        <dbReference type="Proteomes" id="UP000179069"/>
    </source>
</evidence>
<gene>
    <name evidence="9" type="ORF">A2785_02690</name>
</gene>
<evidence type="ECO:0000256" key="3">
    <source>
        <dbReference type="ARBA" id="ARBA00022692"/>
    </source>
</evidence>
<feature type="transmembrane region" description="Helical" evidence="6">
    <location>
        <begin position="211"/>
        <end position="231"/>
    </location>
</feature>
<feature type="transmembrane region" description="Helical" evidence="6">
    <location>
        <begin position="386"/>
        <end position="403"/>
    </location>
</feature>
<evidence type="ECO:0000259" key="7">
    <source>
        <dbReference type="Pfam" id="PF02397"/>
    </source>
</evidence>